<comment type="caution">
    <text evidence="4">The sequence shown here is derived from an EMBL/GenBank/DDBJ whole genome shotgun (WGS) entry which is preliminary data.</text>
</comment>
<accession>A0A9N8VNQ4</accession>
<comment type="similarity">
    <text evidence="1">Belongs to the AFG1 ATPase family.</text>
</comment>
<dbReference type="GO" id="GO:0005739">
    <property type="term" value="C:mitochondrion"/>
    <property type="evidence" value="ECO:0007669"/>
    <property type="project" value="TreeGrafter"/>
</dbReference>
<reference evidence="4" key="1">
    <citation type="submission" date="2021-06" db="EMBL/GenBank/DDBJ databases">
        <authorList>
            <person name="Kallberg Y."/>
            <person name="Tangrot J."/>
            <person name="Rosling A."/>
        </authorList>
    </citation>
    <scope>NUCLEOTIDE SEQUENCE</scope>
    <source>
        <strain evidence="4">AZ414A</strain>
    </source>
</reference>
<evidence type="ECO:0000256" key="3">
    <source>
        <dbReference type="ARBA" id="ARBA00022840"/>
    </source>
</evidence>
<dbReference type="AlphaFoldDB" id="A0A9N8VNQ4"/>
<dbReference type="OrthoDB" id="548867at2759"/>
<proteinExistence type="inferred from homology"/>
<evidence type="ECO:0000256" key="1">
    <source>
        <dbReference type="ARBA" id="ARBA00010322"/>
    </source>
</evidence>
<dbReference type="EMBL" id="CAJVPK010000151">
    <property type="protein sequence ID" value="CAG8461031.1"/>
    <property type="molecule type" value="Genomic_DNA"/>
</dbReference>
<sequence length="485" mass="56108">MATTRYFKVFPKLSNPIVKIHAYPSALTAGNLVVDESNLKSVEQQIQRDDSSKKKSGPISRYNSLVESGIIREDSFQYSIVNLLQDLHDRLENYDPPLITTELKDNGSIFGMITKLFGKNTFANYNYNNKGLYLYGDVGTGKTMLMDLFYDTLQTERKRRVHFHAFMLDVHARVHKLKSTNSTNSHYDPIPTISTDLSNESIILCFDEFQVTDIADAMILRRLLDELFKRGVIMITTSNRHPDDLYKNGIQRSSFIPCIELLKQQCHIQSLNSGTDYRKLTREITGAWFTPLNTQSSIDIENTFKSLTKGKQLIYDKKLNFWGRSLTIPQSSDNVAKFNFYKLCCQPLSAADYLELTKHYNTIILTDIPRLSLSMKNEARRFITFIDAVYDTKVKVPPRDLFYTESDNDNNHHYHINYDLIDDLDLHDSHKSIPIFTGEEEIFAFERAISRLTEMQGMEWMSKNILKSRNDGKFLTSRPTVEYMM</sequence>
<keyword evidence="3" id="KW-0067">ATP-binding</keyword>
<dbReference type="NCBIfam" id="NF040713">
    <property type="entry name" value="ZapE"/>
    <property type="match status" value="1"/>
</dbReference>
<dbReference type="GO" id="GO:0005524">
    <property type="term" value="F:ATP binding"/>
    <property type="evidence" value="ECO:0007669"/>
    <property type="project" value="UniProtKB-KW"/>
</dbReference>
<dbReference type="InterPro" id="IPR005654">
    <property type="entry name" value="ATPase_AFG1-like"/>
</dbReference>
<dbReference type="Proteomes" id="UP000789706">
    <property type="component" value="Unassembled WGS sequence"/>
</dbReference>
<dbReference type="GO" id="GO:0016887">
    <property type="term" value="F:ATP hydrolysis activity"/>
    <property type="evidence" value="ECO:0007669"/>
    <property type="project" value="InterPro"/>
</dbReference>
<evidence type="ECO:0000256" key="2">
    <source>
        <dbReference type="ARBA" id="ARBA00022741"/>
    </source>
</evidence>
<dbReference type="SUPFAM" id="SSF52540">
    <property type="entry name" value="P-loop containing nucleoside triphosphate hydrolases"/>
    <property type="match status" value="1"/>
</dbReference>
<organism evidence="4 5">
    <name type="scientific">Diversispora eburnea</name>
    <dbReference type="NCBI Taxonomy" id="1213867"/>
    <lineage>
        <taxon>Eukaryota</taxon>
        <taxon>Fungi</taxon>
        <taxon>Fungi incertae sedis</taxon>
        <taxon>Mucoromycota</taxon>
        <taxon>Glomeromycotina</taxon>
        <taxon>Glomeromycetes</taxon>
        <taxon>Diversisporales</taxon>
        <taxon>Diversisporaceae</taxon>
        <taxon>Diversispora</taxon>
    </lineage>
</organism>
<name>A0A9N8VNQ4_9GLOM</name>
<dbReference type="PANTHER" id="PTHR12169:SF6">
    <property type="entry name" value="AFG1-LIKE ATPASE"/>
    <property type="match status" value="1"/>
</dbReference>
<keyword evidence="2" id="KW-0547">Nucleotide-binding</keyword>
<dbReference type="InterPro" id="IPR027417">
    <property type="entry name" value="P-loop_NTPase"/>
</dbReference>
<evidence type="ECO:0000313" key="5">
    <source>
        <dbReference type="Proteomes" id="UP000789706"/>
    </source>
</evidence>
<protein>
    <submittedName>
        <fullName evidence="4">6430_t:CDS:1</fullName>
    </submittedName>
</protein>
<evidence type="ECO:0000313" key="4">
    <source>
        <dbReference type="EMBL" id="CAG8461031.1"/>
    </source>
</evidence>
<dbReference type="Pfam" id="PF03969">
    <property type="entry name" value="AFG1_ATPase"/>
    <property type="match status" value="1"/>
</dbReference>
<gene>
    <name evidence="4" type="ORF">DEBURN_LOCUS2679</name>
</gene>
<dbReference type="PANTHER" id="PTHR12169">
    <property type="entry name" value="ATPASE N2B"/>
    <property type="match status" value="1"/>
</dbReference>
<keyword evidence="5" id="KW-1185">Reference proteome</keyword>
<dbReference type="Gene3D" id="3.40.50.300">
    <property type="entry name" value="P-loop containing nucleotide triphosphate hydrolases"/>
    <property type="match status" value="1"/>
</dbReference>